<dbReference type="InterPro" id="IPR027417">
    <property type="entry name" value="P-loop_NTPase"/>
</dbReference>
<dbReference type="OrthoDB" id="271711at2"/>
<dbReference type="InterPro" id="IPR056955">
    <property type="entry name" value="ORC-CDC6-like"/>
</dbReference>
<gene>
    <name evidence="1" type="ORF">BN2476_1340019</name>
</gene>
<name>A0A1N7SW75_9BURK</name>
<dbReference type="Proteomes" id="UP000195569">
    <property type="component" value="Unassembled WGS sequence"/>
</dbReference>
<dbReference type="Pfam" id="PF24389">
    <property type="entry name" value="ORC-CDC6-like"/>
    <property type="match status" value="1"/>
</dbReference>
<keyword evidence="2" id="KW-1185">Reference proteome</keyword>
<evidence type="ECO:0000313" key="1">
    <source>
        <dbReference type="EMBL" id="SIT51731.1"/>
    </source>
</evidence>
<comment type="caution">
    <text evidence="1">The sequence shown here is derived from an EMBL/GenBank/DDBJ whole genome shotgun (WGS) entry which is preliminary data.</text>
</comment>
<protein>
    <submittedName>
        <fullName evidence="1">Uncharacterized protein</fullName>
    </submittedName>
</protein>
<reference evidence="1" key="1">
    <citation type="submission" date="2016-12" db="EMBL/GenBank/DDBJ databases">
        <authorList>
            <person name="Moulin L."/>
        </authorList>
    </citation>
    <scope>NUCLEOTIDE SEQUENCE [LARGE SCALE GENOMIC DNA]</scope>
    <source>
        <strain evidence="1">STM 7183</strain>
    </source>
</reference>
<dbReference type="SUPFAM" id="SSF52540">
    <property type="entry name" value="P-loop containing nucleoside triphosphate hydrolases"/>
    <property type="match status" value="1"/>
</dbReference>
<dbReference type="RefSeq" id="WP_087740132.1">
    <property type="nucleotide sequence ID" value="NZ_CYGY02000134.1"/>
</dbReference>
<sequence length="655" mass="74242">MNKLAAAQAFAKNRSEEGELDLWGEFVVPLYFDKLSLDEIRKPIVFEGGRGCGKTTLLRYLSHATQLSPKRKITKDTLPKQLGLYLRADTRYLRAFQGDALEEGDWQKAFEHDLCLIIVGELLSTLKALTLPNRIAEFNEVQHVKLTSFTDFIGDAPVEPSALLAHVKRMRNQLAMWLNNPEDEAKPRFLPLKQVILAFIDDIRVQVPQLGSTVFFVFLDEYENLLPYQMRIINTYLKHSGDPLVFHVATKRNGMATRETLSEERIQQSHDFNVFDVEAHLEADFQLFAAELFCFRLRKKGFKVGPDAISTELLCSPSDLAQRREDEDYRRATVDAARRILPSRRGVEAARSVLKEGGLRNKLKQQLDEVLGRAEDSLRADLFLRDDVPIESVCTGALLHQGKDPKMVLIEQEKAALGEASKFKTADWSHTYFQGCLYYLYLPQQKPCILYAGFDSFLSISRENARHFLELCHLAMLDVELTAEGDIMPIEPELQAAAARAASAVFMKETQGSGQYGNRLFHVVNTLGQIFRLSHARPSQSEAERTHFSVSSGELSEEASTILSECIKWSVLFEVKETKVKDTKLSYADFVLNPIFAPHFGISYNKGRKLDIKADDATRLLVGSRDEMNMLVKGYQKTWKLDEGEQLSLFDQGKA</sequence>
<dbReference type="AlphaFoldDB" id="A0A1N7SW75"/>
<dbReference type="EMBL" id="CYGY02000134">
    <property type="protein sequence ID" value="SIT51731.1"/>
    <property type="molecule type" value="Genomic_DNA"/>
</dbReference>
<accession>A0A1N7SW75</accession>
<organism evidence="1 2">
    <name type="scientific">Paraburkholderia piptadeniae</name>
    <dbReference type="NCBI Taxonomy" id="1701573"/>
    <lineage>
        <taxon>Bacteria</taxon>
        <taxon>Pseudomonadati</taxon>
        <taxon>Pseudomonadota</taxon>
        <taxon>Betaproteobacteria</taxon>
        <taxon>Burkholderiales</taxon>
        <taxon>Burkholderiaceae</taxon>
        <taxon>Paraburkholderia</taxon>
    </lineage>
</organism>
<proteinExistence type="predicted"/>
<evidence type="ECO:0000313" key="2">
    <source>
        <dbReference type="Proteomes" id="UP000195569"/>
    </source>
</evidence>